<feature type="compositionally biased region" description="Acidic residues" evidence="1">
    <location>
        <begin position="127"/>
        <end position="139"/>
    </location>
</feature>
<name>A0A9Q4HZK9_MEDGN</name>
<evidence type="ECO:0000259" key="2">
    <source>
        <dbReference type="Pfam" id="PF19623"/>
    </source>
</evidence>
<sequence>MTPGIYYFYEYQADKKIRNVGFLKLTQTFQSCHLQISIRQIPAASQEKLPLSMFFFEKDKPRKKTVAELPTQNQCVSCRVTLSEADFPPNLTLAEVHGFLLKTADGRYFAASTGNQSFSVNLLTDWMEPDPCPEPDSQSESDSTSEPNSKPESIPAPEPEASSVLAEEKMCEPPEETPQPCEPPSRVRKLCYEDLSSLQKPFWRLANNSFLLHGYHNYHHLLLLEEDEHQWLGVPGIYSPREAHAAELFGFPQFTREYHQKLTLSEDECSTDKDFGYWCRCLK</sequence>
<gene>
    <name evidence="3" type="ORF">OZZ17_09295</name>
</gene>
<feature type="region of interest" description="Disordered" evidence="1">
    <location>
        <begin position="125"/>
        <end position="185"/>
    </location>
</feature>
<accession>A0A9Q4HZK9</accession>
<dbReference type="AlphaFoldDB" id="A0A9Q4HZK9"/>
<reference evidence="3" key="1">
    <citation type="submission" date="2022-11" db="EMBL/GenBank/DDBJ databases">
        <title>Temperate bacteriophages infecting mucin-degrading bacterium Ruminococcus gnavus from the human gut.</title>
        <authorList>
            <person name="Buttimer C."/>
        </authorList>
    </citation>
    <scope>NUCLEOTIDE SEQUENCE</scope>
    <source>
        <strain evidence="3">CCUG 49994</strain>
    </source>
</reference>
<evidence type="ECO:0000256" key="1">
    <source>
        <dbReference type="SAM" id="MobiDB-lite"/>
    </source>
</evidence>
<feature type="domain" description="DUF6128" evidence="2">
    <location>
        <begin position="189"/>
        <end position="255"/>
    </location>
</feature>
<proteinExistence type="predicted"/>
<comment type="caution">
    <text evidence="3">The sequence shown here is derived from an EMBL/GenBank/DDBJ whole genome shotgun (WGS) entry which is preliminary data.</text>
</comment>
<evidence type="ECO:0000313" key="4">
    <source>
        <dbReference type="Proteomes" id="UP001079535"/>
    </source>
</evidence>
<evidence type="ECO:0000313" key="3">
    <source>
        <dbReference type="EMBL" id="MCZ0667741.1"/>
    </source>
</evidence>
<dbReference type="InterPro" id="IPR046131">
    <property type="entry name" value="DUF6128"/>
</dbReference>
<dbReference type="Pfam" id="PF19623">
    <property type="entry name" value="DUF6128"/>
    <property type="match status" value="1"/>
</dbReference>
<feature type="compositionally biased region" description="Low complexity" evidence="1">
    <location>
        <begin position="150"/>
        <end position="163"/>
    </location>
</feature>
<dbReference type="RefSeq" id="WP_118038534.1">
    <property type="nucleotide sequence ID" value="NZ_BAABXV010000001.1"/>
</dbReference>
<organism evidence="3 4">
    <name type="scientific">Mediterraneibacter gnavus</name>
    <name type="common">Ruminococcus gnavus</name>
    <dbReference type="NCBI Taxonomy" id="33038"/>
    <lineage>
        <taxon>Bacteria</taxon>
        <taxon>Bacillati</taxon>
        <taxon>Bacillota</taxon>
        <taxon>Clostridia</taxon>
        <taxon>Lachnospirales</taxon>
        <taxon>Lachnospiraceae</taxon>
        <taxon>Mediterraneibacter</taxon>
    </lineage>
</organism>
<dbReference type="Proteomes" id="UP001079535">
    <property type="component" value="Unassembled WGS sequence"/>
</dbReference>
<protein>
    <submittedName>
        <fullName evidence="3">DUF6128 domain-containing protein</fullName>
    </submittedName>
</protein>
<dbReference type="EMBL" id="JAPRAY010000011">
    <property type="protein sequence ID" value="MCZ0667741.1"/>
    <property type="molecule type" value="Genomic_DNA"/>
</dbReference>